<dbReference type="PANTHER" id="PTHR33734">
    <property type="entry name" value="LYSM DOMAIN-CONTAINING GPI-ANCHORED PROTEIN 2"/>
    <property type="match status" value="1"/>
</dbReference>
<dbReference type="PANTHER" id="PTHR33734:SF22">
    <property type="entry name" value="MEMBRANE-BOUND LYTIC MUREIN TRANSGLYCOSYLASE D"/>
    <property type="match status" value="1"/>
</dbReference>
<dbReference type="EMBL" id="JBEHZE010000001">
    <property type="protein sequence ID" value="MEX6634448.1"/>
    <property type="molecule type" value="Genomic_DNA"/>
</dbReference>
<feature type="compositionally biased region" description="Low complexity" evidence="2">
    <location>
        <begin position="157"/>
        <end position="174"/>
    </location>
</feature>
<protein>
    <submittedName>
        <fullName evidence="5">LysM peptidoglycan-binding domain-containing protein</fullName>
    </submittedName>
</protein>
<dbReference type="Pfam" id="PF01476">
    <property type="entry name" value="LysM"/>
    <property type="match status" value="1"/>
</dbReference>
<accession>A0ABV3Z7I7</accession>
<dbReference type="Proteomes" id="UP001560685">
    <property type="component" value="Unassembled WGS sequence"/>
</dbReference>
<feature type="region of interest" description="Disordered" evidence="2">
    <location>
        <begin position="157"/>
        <end position="232"/>
    </location>
</feature>
<feature type="compositionally biased region" description="Basic and acidic residues" evidence="2">
    <location>
        <begin position="175"/>
        <end position="186"/>
    </location>
</feature>
<feature type="domain" description="LysM" evidence="4">
    <location>
        <begin position="105"/>
        <end position="149"/>
    </location>
</feature>
<feature type="chain" id="PRO_5045965013" evidence="3">
    <location>
        <begin position="25"/>
        <end position="581"/>
    </location>
</feature>
<dbReference type="Gene3D" id="3.10.350.10">
    <property type="entry name" value="LysM domain"/>
    <property type="match status" value="1"/>
</dbReference>
<keyword evidence="6" id="KW-1185">Reference proteome</keyword>
<comment type="caution">
    <text evidence="5">The sequence shown here is derived from an EMBL/GenBank/DDBJ whole genome shotgun (WGS) entry which is preliminary data.</text>
</comment>
<sequence>MKTKLLRYSAAAVFAVAFSSPAFADQNPAVTDAPAGTKIMPKPSMEEDLVYLKDVVALQTLRLDEAEELIERQNALLEAQMQQIQMLTQTVASISENQTFAAVASEYKVESGDTLSSIARKNNTTIRELASANDLKAPYPLRAGQVLTLPGTPAPQAQIAAAPAPKPKPVQVAEAPKKPEPQKTENKAQATNAAPAPQPTRVAANSNNEPKKEEKDRKPDALPTEVGVRPEEEEERPYLAIFSDVGGILTPKGTMFVEPAIDFTVASDNRFFFAGVEIVDAVLIGAIEATDTDRRALSESLSVKYGITNRFEIDGRVAYVSRQDRISGVAIDDSTTSVRDLDGRGIGDAEIGFHYQLNNGTKLPYTVANLRVKAPTGTGPFDVDRDPDNGIETELATGSGFWTIEPSLSFILSSDPASLYANVGYQMNMPTSPNEVLTASTPFTSTLLDFDPGDAIRTSIGVGLSLNERLSMNFGYDQSFFLQSRNDFEIVTRDRILLPDDGDPNTPRVQAEDSDGNLLFADPVTQFTVTKSPSTTVGSFLFGGSYAVNNRLRINLSGAIGATAEAPDARLSLRAQYKLFE</sequence>
<proteinExistence type="predicted"/>
<dbReference type="PROSITE" id="PS51782">
    <property type="entry name" value="LYSM"/>
    <property type="match status" value="1"/>
</dbReference>
<dbReference type="CDD" id="cd00118">
    <property type="entry name" value="LysM"/>
    <property type="match status" value="1"/>
</dbReference>
<name>A0ABV3Z7I7_9PROT</name>
<evidence type="ECO:0000313" key="6">
    <source>
        <dbReference type="Proteomes" id="UP001560685"/>
    </source>
</evidence>
<evidence type="ECO:0000256" key="2">
    <source>
        <dbReference type="SAM" id="MobiDB-lite"/>
    </source>
</evidence>
<dbReference type="SMART" id="SM00257">
    <property type="entry name" value="LysM"/>
    <property type="match status" value="1"/>
</dbReference>
<feature type="coiled-coil region" evidence="1">
    <location>
        <begin position="63"/>
        <end position="97"/>
    </location>
</feature>
<organism evidence="5 6">
    <name type="scientific">Hyphococcus lacteus</name>
    <dbReference type="NCBI Taxonomy" id="3143536"/>
    <lineage>
        <taxon>Bacteria</taxon>
        <taxon>Pseudomonadati</taxon>
        <taxon>Pseudomonadota</taxon>
        <taxon>Alphaproteobacteria</taxon>
        <taxon>Parvularculales</taxon>
        <taxon>Parvularculaceae</taxon>
        <taxon>Hyphococcus</taxon>
    </lineage>
</organism>
<evidence type="ECO:0000256" key="3">
    <source>
        <dbReference type="SAM" id="SignalP"/>
    </source>
</evidence>
<dbReference type="SUPFAM" id="SSF54106">
    <property type="entry name" value="LysM domain"/>
    <property type="match status" value="1"/>
</dbReference>
<feature type="signal peptide" evidence="3">
    <location>
        <begin position="1"/>
        <end position="24"/>
    </location>
</feature>
<reference evidence="5 6" key="1">
    <citation type="submission" date="2024-05" db="EMBL/GenBank/DDBJ databases">
        <title>Three bacterial strains, DH-69, EH-24, and ECK-19 isolated from coastal sediments.</title>
        <authorList>
            <person name="Ye Y.-Q."/>
            <person name="Du Z.-J."/>
        </authorList>
    </citation>
    <scope>NUCLEOTIDE SEQUENCE [LARGE SCALE GENOMIC DNA]</scope>
    <source>
        <strain evidence="5 6">ECK-19</strain>
    </source>
</reference>
<evidence type="ECO:0000313" key="5">
    <source>
        <dbReference type="EMBL" id="MEX6634448.1"/>
    </source>
</evidence>
<dbReference type="RefSeq" id="WP_369314432.1">
    <property type="nucleotide sequence ID" value="NZ_JBEHZE010000001.1"/>
</dbReference>
<feature type="compositionally biased region" description="Basic and acidic residues" evidence="2">
    <location>
        <begin position="209"/>
        <end position="220"/>
    </location>
</feature>
<dbReference type="InterPro" id="IPR036779">
    <property type="entry name" value="LysM_dom_sf"/>
</dbReference>
<evidence type="ECO:0000259" key="4">
    <source>
        <dbReference type="PROSITE" id="PS51782"/>
    </source>
</evidence>
<gene>
    <name evidence="5" type="ORF">ABFZ84_12905</name>
</gene>
<evidence type="ECO:0000256" key="1">
    <source>
        <dbReference type="SAM" id="Coils"/>
    </source>
</evidence>
<keyword evidence="1" id="KW-0175">Coiled coil</keyword>
<dbReference type="InterPro" id="IPR018392">
    <property type="entry name" value="LysM"/>
</dbReference>
<keyword evidence="3" id="KW-0732">Signal</keyword>